<dbReference type="InterPro" id="IPR041679">
    <property type="entry name" value="DNA2/NAM7-like_C"/>
</dbReference>
<feature type="zinc finger region" description="C3H1-type" evidence="7">
    <location>
        <begin position="61"/>
        <end position="84"/>
    </location>
</feature>
<dbReference type="InParanoid" id="A0A2H3D6H2"/>
<dbReference type="CDD" id="cd18808">
    <property type="entry name" value="SF1_C_Upf1"/>
    <property type="match status" value="1"/>
</dbReference>
<feature type="region of interest" description="Disordered" evidence="9">
    <location>
        <begin position="34"/>
        <end position="55"/>
    </location>
</feature>
<dbReference type="Pfam" id="PF13086">
    <property type="entry name" value="AAA_11"/>
    <property type="match status" value="1"/>
</dbReference>
<dbReference type="PANTHER" id="PTHR10887">
    <property type="entry name" value="DNA2/NAM7 HELICASE FAMILY"/>
    <property type="match status" value="1"/>
</dbReference>
<keyword evidence="8" id="KW-0175">Coiled coil</keyword>
<dbReference type="OMA" id="CERTCER"/>
<dbReference type="InterPro" id="IPR003593">
    <property type="entry name" value="AAA+_ATPase"/>
</dbReference>
<sequence length="2248" mass="253951">MFNQRGREPCRFFNSYRGCRNGQDCRFLHTRAASPTPSGWPTPFNSLSPGPSSRPTASHGNCKYFWTSGECLQGFGCTFRHVRQPQTQDTSEALLESESDVTLDFLTTEGLASINNISLDDLHKLGPAEAHNMLKRFNTPTFQFTSPDQVIRFVQILASVDRRNPQWDTVRAQSFLATIVDLKHHVLARIREVLQYSPVSCNAGAGFAVLSFQTGYFPLLQFFGSDLILKTNLHSNIHALYSALDDDLDHMLDVVSSCMEVMMQNRSWKDPTLAILALQQSSLSGVVVFGTITTLITQYLQRFKHAINKHPGIAVFMGNLVRWHDDWARLVVSSSFEDIIDPIVQSLTLEQIKESISRLDAIVKREHENAESRRRPMQSQGMSEEHRSEALQARLLRDYDAPGVLRPLGPRHDNDHCDIANIQIIPTHDELVSTAPPYIPANLPEAPHHLAPNSMERHLDIQFRLLREELVSPIRASISAIQRDFEAMQTPASGRGAQPVQLQNILKAKGGVYRNSGYDSSMFHIYTNAEYAPLQAERRGVTVGLVIDAPPLERARHSDPKVRQEFWENSGSRQLSAGSLVVLVIVHFRRLRVYAGSVTSSTEDIVESSDVHQSRIAIRVNFFDPDVELGALRHDKITVDENQFAFLVDNNIMFESIRPFLEKLRSVEPTSIPFSNYICEDNRGGVAVAPPKYSRNPRFRYILDCLSRDYDREYIYQLDATSPWAIQRARLQLERLSSLDPSQCQAVVDALTQEVALIQGPPGTGKSYTGKELLRILIASGVGPIVMIAFTNHALDHMLLSLLDADITTNIVRLGARSSDKRIDKYTLEHLEQLERNKDRKTKSWRDRNVRAEYKYMAQLEDEMRKVLQHIQTPSDTWSTVSDYLQEDFPFHLASFEHPPSWVAKLTQKLRQDIEAEGEWIAVKKNRYTDVPNTIYSFWKTGQDISFIQPPQPPQNTAQSARRKVQNQEVLAAEWQQEYSERLKNFFIPLGFPEGEFPSIPTTSRPIRELMCVNTIWRMSIRERQVLSAYWEDGMKIDAYYRYRSLYERKRKEYEAACKRYNDAKDEIRQELLSGVDLIGCTTNGATKLTSLLTTVRPKVLIVEEAGQVLEAHILSSLVPSVQHLICIGDPLQLRPTLANFSLSMDSERGRKLYKFDRSLMERLADGGFPMSQINVQRRMRPSISHNIRKILYPNLEDNVVVTMYPPVQGMEKDIFFFTHTEQENVADSEGSVSKVNIFEVKMIVDLVMYFLKQEAYSSPGDIAVLCAYLGQLREVKTALKNLKVAVSVDDRDQDQLAWAGMEDEGYVEQVTVSNHVRLGTVDIFQGEEAKIVIVSLVRNSGSFDSENSIGFLKSANRINVALSRAQHGLYILGNASNLCQNPTWKTIIDEMEQRDQIGFGFPVICPRHPEQRNIITEPGQLSVVAPEGGCCLPCDYRMDCGHNCPSMCHLDLDEHWSMQCDMLCLRTPCPRMHPCHKRCSDKCSPCGFPLDNVELPCGHKASISCYQTENLSSVVCREEVIKQLPLCGHEATVYCSDNLQNHKCLKACGGTMSCCGRSCQSSCWDCATLNPPSAAPGAEGVLALAVKRTSHKSHKCERPLFCQHKCGLDCSQDHECNTSCAQACRQCCSHHKCPKPCAEDCAPCAEPCDWICPHLCCPVLCGSICARLPCDEPCRTVLQCGHICPSVCGELCLQQKCAECLSDEDKLDIVDFVKQRTLAEITIGSEDISDKLITLDCGHVFTVETLDDHCQMTDYYEVDEMGSYTGMKAPPIEFQRPPSCPTCQSPITARRYGRILKRANLDILEQNVTSMMSQRLADVIPAIETLSNDLAELEARAKELKVAPGFECLSADELEDLVKRRNGFMTEKADEVLSHEMFTATSMVTHHGLSDSEAKSWMGIIVDLHRAYKKVTNITMTRSAHVRAYTSALSTLYRLELAHLAAEPPSEILRTRPEHMAMRSVDRKIGQLPYKADCRYRLEAFILSVELRLMLGSIARSRFEALPMTSNEPETLHYRHVWYSFTLFIYRSCVVDCQKAISMSHATSSARLAARSASLMFCSDFEQFRFWMLEKRRHAFKSGTLAEARDGLVAEVQANKKKLKSRLEELEQSYFTSCPSSGSSQINEERQWFRWNCSAKIGRCFTEYGKLEDHIMNEVVVYQQMSLQMKQDIVSALGFSYRGRFYNCINGHAFVITEACTPSKPSFCFSPECRVSIGGGDHASNTRAREYEDISRQQGGEASPWAWVAGA</sequence>
<evidence type="ECO:0000256" key="1">
    <source>
        <dbReference type="ARBA" id="ARBA00004496"/>
    </source>
</evidence>
<dbReference type="GO" id="GO:0002376">
    <property type="term" value="P:immune system process"/>
    <property type="evidence" value="ECO:0007669"/>
    <property type="project" value="UniProtKB-KW"/>
</dbReference>
<dbReference type="GO" id="GO:0008270">
    <property type="term" value="F:zinc ion binding"/>
    <property type="evidence" value="ECO:0007669"/>
    <property type="project" value="UniProtKB-KW"/>
</dbReference>
<proteinExistence type="predicted"/>
<feature type="coiled-coil region" evidence="8">
    <location>
        <begin position="1044"/>
        <end position="1071"/>
    </location>
</feature>
<dbReference type="InterPro" id="IPR036855">
    <property type="entry name" value="Znf_CCCH_sf"/>
</dbReference>
<dbReference type="InterPro" id="IPR045055">
    <property type="entry name" value="DNA2/NAM7-like"/>
</dbReference>
<reference evidence="13" key="1">
    <citation type="journal article" date="2017" name="Nat. Ecol. Evol.">
        <title>Genome expansion and lineage-specific genetic innovations in the forest pathogenic fungi Armillaria.</title>
        <authorList>
            <person name="Sipos G."/>
            <person name="Prasanna A.N."/>
            <person name="Walter M.C."/>
            <person name="O'Connor E."/>
            <person name="Balint B."/>
            <person name="Krizsan K."/>
            <person name="Kiss B."/>
            <person name="Hess J."/>
            <person name="Varga T."/>
            <person name="Slot J."/>
            <person name="Riley R."/>
            <person name="Boka B."/>
            <person name="Rigling D."/>
            <person name="Barry K."/>
            <person name="Lee J."/>
            <person name="Mihaltcheva S."/>
            <person name="LaButti K."/>
            <person name="Lipzen A."/>
            <person name="Waldron R."/>
            <person name="Moloney N.M."/>
            <person name="Sperisen C."/>
            <person name="Kredics L."/>
            <person name="Vagvoelgyi C."/>
            <person name="Patrignani A."/>
            <person name="Fitzpatrick D."/>
            <person name="Nagy I."/>
            <person name="Doyle S."/>
            <person name="Anderson J.B."/>
            <person name="Grigoriev I.V."/>
            <person name="Gueldener U."/>
            <person name="Muensterkoetter M."/>
            <person name="Nagy L.G."/>
        </authorList>
    </citation>
    <scope>NUCLEOTIDE SEQUENCE [LARGE SCALE GENOMIC DNA]</scope>
    <source>
        <strain evidence="13">Ar21-2</strain>
    </source>
</reference>
<evidence type="ECO:0000256" key="9">
    <source>
        <dbReference type="SAM" id="MobiDB-lite"/>
    </source>
</evidence>
<evidence type="ECO:0000256" key="3">
    <source>
        <dbReference type="ARBA" id="ARBA00022723"/>
    </source>
</evidence>
<dbReference type="InterPro" id="IPR047187">
    <property type="entry name" value="SF1_C_Upf1"/>
</dbReference>
<evidence type="ECO:0000313" key="12">
    <source>
        <dbReference type="EMBL" id="PBK89700.1"/>
    </source>
</evidence>
<dbReference type="GO" id="GO:0005737">
    <property type="term" value="C:cytoplasm"/>
    <property type="evidence" value="ECO:0007669"/>
    <property type="project" value="UniProtKB-SubCell"/>
</dbReference>
<dbReference type="PANTHER" id="PTHR10887:SF445">
    <property type="entry name" value="NFX1-TYPE ZINC FINGER-CONTAINING PROTEIN 1"/>
    <property type="match status" value="1"/>
</dbReference>
<dbReference type="Proteomes" id="UP000217790">
    <property type="component" value="Unassembled WGS sequence"/>
</dbReference>
<dbReference type="STRING" id="47427.A0A2H3D6H2"/>
<dbReference type="InterPro" id="IPR027417">
    <property type="entry name" value="P-loop_NTPase"/>
</dbReference>
<dbReference type="SMART" id="SM00382">
    <property type="entry name" value="AAA"/>
    <property type="match status" value="1"/>
</dbReference>
<dbReference type="SUPFAM" id="SSF52540">
    <property type="entry name" value="P-loop containing nucleoside triphosphate hydrolases"/>
    <property type="match status" value="1"/>
</dbReference>
<dbReference type="GO" id="GO:0031380">
    <property type="term" value="C:nuclear RNA-directed RNA polymerase complex"/>
    <property type="evidence" value="ECO:0007669"/>
    <property type="project" value="TreeGrafter"/>
</dbReference>
<dbReference type="PROSITE" id="PS51981">
    <property type="entry name" value="ZF_RZ"/>
    <property type="match status" value="1"/>
</dbReference>
<name>A0A2H3D6H2_ARMGA</name>
<gene>
    <name evidence="12" type="ORF">ARMGADRAFT_1113877</name>
</gene>
<dbReference type="Pfam" id="PF20173">
    <property type="entry name" value="ZnF_RZ-type"/>
    <property type="match status" value="1"/>
</dbReference>
<evidence type="ECO:0000256" key="6">
    <source>
        <dbReference type="ARBA" id="ARBA00022859"/>
    </source>
</evidence>
<feature type="domain" description="RZ-type" evidence="11">
    <location>
        <begin position="2162"/>
        <end position="2234"/>
    </location>
</feature>
<feature type="domain" description="C3H1-type" evidence="10">
    <location>
        <begin position="4"/>
        <end position="32"/>
    </location>
</feature>
<comment type="subcellular location">
    <subcellularLocation>
        <location evidence="1">Cytoplasm</location>
    </subcellularLocation>
</comment>
<evidence type="ECO:0000256" key="2">
    <source>
        <dbReference type="ARBA" id="ARBA00022490"/>
    </source>
</evidence>
<dbReference type="InterPro" id="IPR041677">
    <property type="entry name" value="DNA2/NAM7_AAA_11"/>
</dbReference>
<dbReference type="SUPFAM" id="SSF90229">
    <property type="entry name" value="CCCH zinc finger"/>
    <property type="match status" value="1"/>
</dbReference>
<evidence type="ECO:0000259" key="11">
    <source>
        <dbReference type="PROSITE" id="PS51981"/>
    </source>
</evidence>
<evidence type="ECO:0000313" key="13">
    <source>
        <dbReference type="Proteomes" id="UP000217790"/>
    </source>
</evidence>
<evidence type="ECO:0000256" key="5">
    <source>
        <dbReference type="ARBA" id="ARBA00022833"/>
    </source>
</evidence>
<evidence type="ECO:0000256" key="8">
    <source>
        <dbReference type="SAM" id="Coils"/>
    </source>
</evidence>
<evidence type="ECO:0000259" key="10">
    <source>
        <dbReference type="PROSITE" id="PS50103"/>
    </source>
</evidence>
<keyword evidence="4 7" id="KW-0863">Zinc-finger</keyword>
<dbReference type="Gene3D" id="3.40.50.300">
    <property type="entry name" value="P-loop containing nucleotide triphosphate hydrolases"/>
    <property type="match status" value="3"/>
</dbReference>
<dbReference type="InterPro" id="IPR000571">
    <property type="entry name" value="Znf_CCCH"/>
</dbReference>
<dbReference type="Pfam" id="PF13087">
    <property type="entry name" value="AAA_12"/>
    <property type="match status" value="1"/>
</dbReference>
<organism evidence="12 13">
    <name type="scientific">Armillaria gallica</name>
    <name type="common">Bulbous honey fungus</name>
    <name type="synonym">Armillaria bulbosa</name>
    <dbReference type="NCBI Taxonomy" id="47427"/>
    <lineage>
        <taxon>Eukaryota</taxon>
        <taxon>Fungi</taxon>
        <taxon>Dikarya</taxon>
        <taxon>Basidiomycota</taxon>
        <taxon>Agaricomycotina</taxon>
        <taxon>Agaricomycetes</taxon>
        <taxon>Agaricomycetidae</taxon>
        <taxon>Agaricales</taxon>
        <taxon>Marasmiineae</taxon>
        <taxon>Physalacriaceae</taxon>
        <taxon>Armillaria</taxon>
    </lineage>
</organism>
<dbReference type="InterPro" id="IPR046439">
    <property type="entry name" value="ZF_RZ_dom"/>
</dbReference>
<keyword evidence="3 7" id="KW-0479">Metal-binding</keyword>
<feature type="domain" description="C3H1-type" evidence="10">
    <location>
        <begin position="61"/>
        <end position="84"/>
    </location>
</feature>
<keyword evidence="6" id="KW-0391">Immunity</keyword>
<dbReference type="GO" id="GO:0004386">
    <property type="term" value="F:helicase activity"/>
    <property type="evidence" value="ECO:0007669"/>
    <property type="project" value="InterPro"/>
</dbReference>
<dbReference type="GO" id="GO:0031048">
    <property type="term" value="P:regulatory ncRNA-mediated heterochromatin formation"/>
    <property type="evidence" value="ECO:0007669"/>
    <property type="project" value="TreeGrafter"/>
</dbReference>
<feature type="zinc finger region" description="C3H1-type" evidence="7">
    <location>
        <begin position="4"/>
        <end position="32"/>
    </location>
</feature>
<feature type="region of interest" description="Disordered" evidence="9">
    <location>
        <begin position="367"/>
        <end position="388"/>
    </location>
</feature>
<keyword evidence="13" id="KW-1185">Reference proteome</keyword>
<evidence type="ECO:0008006" key="14">
    <source>
        <dbReference type="Google" id="ProtNLM"/>
    </source>
</evidence>
<dbReference type="EMBL" id="KZ293668">
    <property type="protein sequence ID" value="PBK89700.1"/>
    <property type="molecule type" value="Genomic_DNA"/>
</dbReference>
<keyword evidence="5 7" id="KW-0862">Zinc</keyword>
<dbReference type="OrthoDB" id="2423195at2759"/>
<accession>A0A2H3D6H2</accession>
<dbReference type="PROSITE" id="PS50103">
    <property type="entry name" value="ZF_C3H1"/>
    <property type="match status" value="2"/>
</dbReference>
<protein>
    <recommendedName>
        <fullName evidence="14">P-loop containing nucleoside triphosphate hydrolase protein</fullName>
    </recommendedName>
</protein>
<evidence type="ECO:0000256" key="7">
    <source>
        <dbReference type="PROSITE-ProRule" id="PRU00723"/>
    </source>
</evidence>
<evidence type="ECO:0000256" key="4">
    <source>
        <dbReference type="ARBA" id="ARBA00022771"/>
    </source>
</evidence>
<keyword evidence="2" id="KW-0963">Cytoplasm</keyword>